<evidence type="ECO:0000313" key="5">
    <source>
        <dbReference type="Proteomes" id="UP000829069"/>
    </source>
</evidence>
<dbReference type="SUPFAM" id="SSF75304">
    <property type="entry name" value="Amidase signature (AS) enzymes"/>
    <property type="match status" value="1"/>
</dbReference>
<dbReference type="PANTHER" id="PTHR11895">
    <property type="entry name" value="TRANSAMIDASE"/>
    <property type="match status" value="1"/>
</dbReference>
<dbReference type="Gene3D" id="3.90.1300.10">
    <property type="entry name" value="Amidase signature (AS) domain"/>
    <property type="match status" value="1"/>
</dbReference>
<feature type="region of interest" description="Disordered" evidence="2">
    <location>
        <begin position="136"/>
        <end position="158"/>
    </location>
</feature>
<evidence type="ECO:0000313" key="4">
    <source>
        <dbReference type="EMBL" id="UNK45932.1"/>
    </source>
</evidence>
<evidence type="ECO:0000256" key="2">
    <source>
        <dbReference type="SAM" id="MobiDB-lite"/>
    </source>
</evidence>
<dbReference type="InterPro" id="IPR036928">
    <property type="entry name" value="AS_sf"/>
</dbReference>
<evidence type="ECO:0000259" key="3">
    <source>
        <dbReference type="Pfam" id="PF01425"/>
    </source>
</evidence>
<dbReference type="RefSeq" id="WP_241914062.1">
    <property type="nucleotide sequence ID" value="NZ_CP093326.1"/>
</dbReference>
<dbReference type="Proteomes" id="UP000829069">
    <property type="component" value="Chromosome"/>
</dbReference>
<dbReference type="Pfam" id="PF01425">
    <property type="entry name" value="Amidase"/>
    <property type="match status" value="1"/>
</dbReference>
<dbReference type="EMBL" id="CP093326">
    <property type="protein sequence ID" value="UNK45932.1"/>
    <property type="molecule type" value="Genomic_DNA"/>
</dbReference>
<keyword evidence="5" id="KW-1185">Reference proteome</keyword>
<comment type="similarity">
    <text evidence="1">Belongs to the amidase family.</text>
</comment>
<dbReference type="InterPro" id="IPR000120">
    <property type="entry name" value="Amidase"/>
</dbReference>
<reference evidence="4 5" key="1">
    <citation type="submission" date="2022-03" db="EMBL/GenBank/DDBJ databases">
        <title>Isotopic signatures of nitrous oxide derived from detoxification processes.</title>
        <authorList>
            <person name="Behrendt U."/>
            <person name="Buchen C."/>
            <person name="Well R."/>
            <person name="Ulrich A."/>
            <person name="Rohe L."/>
            <person name="Kolb S."/>
            <person name="Schloter M."/>
            <person name="Horn M.A."/>
            <person name="Augustin J."/>
        </authorList>
    </citation>
    <scope>NUCLEOTIDE SEQUENCE [LARGE SCALE GENOMIC DNA]</scope>
    <source>
        <strain evidence="4 5">S4-C24</strain>
    </source>
</reference>
<name>A0ABY3WCA1_9MICC</name>
<gene>
    <name evidence="4" type="ORF">MNQ99_00640</name>
</gene>
<proteinExistence type="inferred from homology"/>
<protein>
    <submittedName>
        <fullName evidence="4">Amidase</fullName>
    </submittedName>
</protein>
<accession>A0ABY3WCA1</accession>
<sequence>MTALHDLTAVAQRDAVARGELSARELTDHYLRRIEALNPRLGAFITVGSDQALKQARAADDHQARGGTLGRLHGLPLAYKDLTDVAGLPTTHGSAALDHRPALANHPLVDVLESAGSITLGKTQVPEFGLTSYSENRVAPPARNPLDPTLSPGGSSGGSAAAVAAGMLPFAPGSDGGGSVRIPAAATGLVGLKPGRGRLPAGTTGDDAGQLVVAGPLARTAADAGLLMDAMADEPSARAASGAEPNFLDAALRAEGRFRIGVSTGSPFESAYPLSLEPEASQALETAMELLQGLGHDLADAEIRYDNRYPDAFATVWTAGLARLDLPAGREAQLMPLTRTFRRRAVKRTPQALAEALSVLARFQDDTRAQFGRYDLMLTPALAQTPRPVGWYTSTSADVDYMRQCQYSPFTSLVNVCGLPAIAVPVSTTEEGLSMGIQLIGRPGSEGSLLAVAAQLESVR</sequence>
<dbReference type="PANTHER" id="PTHR11895:SF7">
    <property type="entry name" value="GLUTAMYL-TRNA(GLN) AMIDOTRANSFERASE SUBUNIT A, MITOCHONDRIAL"/>
    <property type="match status" value="1"/>
</dbReference>
<organism evidence="4 5">
    <name type="scientific">Arthrobacter sulfonylureivorans</name>
    <dbReference type="NCBI Taxonomy" id="2486855"/>
    <lineage>
        <taxon>Bacteria</taxon>
        <taxon>Bacillati</taxon>
        <taxon>Actinomycetota</taxon>
        <taxon>Actinomycetes</taxon>
        <taxon>Micrococcales</taxon>
        <taxon>Micrococcaceae</taxon>
        <taxon>Arthrobacter</taxon>
    </lineage>
</organism>
<dbReference type="InterPro" id="IPR020556">
    <property type="entry name" value="Amidase_CS"/>
</dbReference>
<evidence type="ECO:0000256" key="1">
    <source>
        <dbReference type="ARBA" id="ARBA00009199"/>
    </source>
</evidence>
<feature type="domain" description="Amidase" evidence="3">
    <location>
        <begin position="25"/>
        <end position="450"/>
    </location>
</feature>
<dbReference type="InterPro" id="IPR023631">
    <property type="entry name" value="Amidase_dom"/>
</dbReference>
<dbReference type="PROSITE" id="PS00571">
    <property type="entry name" value="AMIDASES"/>
    <property type="match status" value="1"/>
</dbReference>